<comment type="caution">
    <text evidence="6">The sequence shown here is derived from an EMBL/GenBank/DDBJ whole genome shotgun (WGS) entry which is preliminary data.</text>
</comment>
<evidence type="ECO:0000313" key="7">
    <source>
        <dbReference type="Proteomes" id="UP000241394"/>
    </source>
</evidence>
<reference evidence="7" key="2">
    <citation type="journal article" date="2018" name="BMC Genomics">
        <title>A manually annotated Actinidia chinensis var. chinensis (kiwifruit) genome highlights the challenges associated with draft genomes and gene prediction in plants.</title>
        <authorList>
            <person name="Pilkington S.M."/>
            <person name="Crowhurst R."/>
            <person name="Hilario E."/>
            <person name="Nardozza S."/>
            <person name="Fraser L."/>
            <person name="Peng Y."/>
            <person name="Gunaseelan K."/>
            <person name="Simpson R."/>
            <person name="Tahir J."/>
            <person name="Deroles S.C."/>
            <person name="Templeton K."/>
            <person name="Luo Z."/>
            <person name="Davy M."/>
            <person name="Cheng C."/>
            <person name="McNeilage M."/>
            <person name="Scaglione D."/>
            <person name="Liu Y."/>
            <person name="Zhang Q."/>
            <person name="Datson P."/>
            <person name="De Silva N."/>
            <person name="Gardiner S.E."/>
            <person name="Bassett H."/>
            <person name="Chagne D."/>
            <person name="McCallum J."/>
            <person name="Dzierzon H."/>
            <person name="Deng C."/>
            <person name="Wang Y.Y."/>
            <person name="Barron L."/>
            <person name="Manako K."/>
            <person name="Bowen J."/>
            <person name="Foster T.M."/>
            <person name="Erridge Z.A."/>
            <person name="Tiffin H."/>
            <person name="Waite C.N."/>
            <person name="Davies K.M."/>
            <person name="Grierson E.P."/>
            <person name="Laing W.A."/>
            <person name="Kirk R."/>
            <person name="Chen X."/>
            <person name="Wood M."/>
            <person name="Montefiori M."/>
            <person name="Brummell D.A."/>
            <person name="Schwinn K.E."/>
            <person name="Catanach A."/>
            <person name="Fullerton C."/>
            <person name="Li D."/>
            <person name="Meiyalaghan S."/>
            <person name="Nieuwenhuizen N."/>
            <person name="Read N."/>
            <person name="Prakash R."/>
            <person name="Hunter D."/>
            <person name="Zhang H."/>
            <person name="McKenzie M."/>
            <person name="Knabel M."/>
            <person name="Harris A."/>
            <person name="Allan A.C."/>
            <person name="Gleave A."/>
            <person name="Chen A."/>
            <person name="Janssen B.J."/>
            <person name="Plunkett B."/>
            <person name="Ampomah-Dwamena C."/>
            <person name="Voogd C."/>
            <person name="Leif D."/>
            <person name="Lafferty D."/>
            <person name="Souleyre E.J.F."/>
            <person name="Varkonyi-Gasic E."/>
            <person name="Gambi F."/>
            <person name="Hanley J."/>
            <person name="Yao J.L."/>
            <person name="Cheung J."/>
            <person name="David K.M."/>
            <person name="Warren B."/>
            <person name="Marsh K."/>
            <person name="Snowden K.C."/>
            <person name="Lin-Wang K."/>
            <person name="Brian L."/>
            <person name="Martinez-Sanchez M."/>
            <person name="Wang M."/>
            <person name="Ileperuma N."/>
            <person name="Macnee N."/>
            <person name="Campin R."/>
            <person name="McAtee P."/>
            <person name="Drummond R.S.M."/>
            <person name="Espley R.V."/>
            <person name="Ireland H.S."/>
            <person name="Wu R."/>
            <person name="Atkinson R.G."/>
            <person name="Karunairetnam S."/>
            <person name="Bulley S."/>
            <person name="Chunkath S."/>
            <person name="Hanley Z."/>
            <person name="Storey R."/>
            <person name="Thrimawithana A.H."/>
            <person name="Thomson S."/>
            <person name="David C."/>
            <person name="Testolin R."/>
            <person name="Huang H."/>
            <person name="Hellens R.P."/>
            <person name="Schaffer R.J."/>
        </authorList>
    </citation>
    <scope>NUCLEOTIDE SEQUENCE [LARGE SCALE GENOMIC DNA]</scope>
    <source>
        <strain evidence="7">cv. Red5</strain>
    </source>
</reference>
<dbReference type="InterPro" id="IPR003822">
    <property type="entry name" value="PAH"/>
</dbReference>
<evidence type="ECO:0000313" key="6">
    <source>
        <dbReference type="EMBL" id="PSR89615.1"/>
    </source>
</evidence>
<dbReference type="OMA" id="RSCTREV"/>
<dbReference type="PANTHER" id="PTHR12346:SF0">
    <property type="entry name" value="SIN3A, ISOFORM G"/>
    <property type="match status" value="1"/>
</dbReference>
<keyword evidence="5" id="KW-1133">Transmembrane helix</keyword>
<evidence type="ECO:0000256" key="4">
    <source>
        <dbReference type="PROSITE-ProRule" id="PRU00810"/>
    </source>
</evidence>
<dbReference type="STRING" id="1590841.A0A2R6PE05"/>
<keyword evidence="5" id="KW-0472">Membrane</keyword>
<proteinExistence type="predicted"/>
<dbReference type="PANTHER" id="PTHR12346">
    <property type="entry name" value="SIN3B-RELATED"/>
    <property type="match status" value="1"/>
</dbReference>
<sequence length="226" mass="26165">MEHGDSSDSDESTVTYQGVTKPVKGTHDAHMFMCSVAIQFGKNSFEYAEFLRIMKDFKAQRSCTREVRLKMLLLLKEHPKRLATFYTFLPAGYELPMPVQKDDLVSRAVEYEEAVSFVNKVKEECMHDKTRYASVLDIMAEYHTTEKSVMELYEELCRLFDYRPDLVAEFRKFLFDSSDSMAPKAVHQSKLNQRSINGKRSRILFCSIAFFLLLSVLYAFGLGIRL</sequence>
<comment type="subcellular location">
    <subcellularLocation>
        <location evidence="1 4">Nucleus</location>
    </subcellularLocation>
</comment>
<dbReference type="GO" id="GO:0000118">
    <property type="term" value="C:histone deacetylase complex"/>
    <property type="evidence" value="ECO:0007669"/>
    <property type="project" value="TreeGrafter"/>
</dbReference>
<evidence type="ECO:0000256" key="5">
    <source>
        <dbReference type="SAM" id="Phobius"/>
    </source>
</evidence>
<dbReference type="InterPro" id="IPR036600">
    <property type="entry name" value="PAH_sf"/>
</dbReference>
<dbReference type="AlphaFoldDB" id="A0A2R6PE05"/>
<dbReference type="Proteomes" id="UP000241394">
    <property type="component" value="Chromosome LG26"/>
</dbReference>
<protein>
    <submittedName>
        <fullName evidence="6">Paired amphipathic helix protein Sin3-like</fullName>
    </submittedName>
</protein>
<dbReference type="OrthoDB" id="10265969at2759"/>
<dbReference type="SUPFAM" id="SSF47762">
    <property type="entry name" value="PAH2 domain"/>
    <property type="match status" value="2"/>
</dbReference>
<dbReference type="FunCoup" id="A0A2R6PE05">
    <property type="interactions" value="91"/>
</dbReference>
<dbReference type="Gene3D" id="1.20.1160.11">
    <property type="entry name" value="Paired amphipathic helix"/>
    <property type="match status" value="2"/>
</dbReference>
<dbReference type="Gramene" id="PSR89615">
    <property type="protein sequence ID" value="PSR89615"/>
    <property type="gene ID" value="CEY00_Acc29821"/>
</dbReference>
<name>A0A2R6PE05_ACTCC</name>
<dbReference type="GO" id="GO:0003714">
    <property type="term" value="F:transcription corepressor activity"/>
    <property type="evidence" value="ECO:0007669"/>
    <property type="project" value="InterPro"/>
</dbReference>
<keyword evidence="7" id="KW-1185">Reference proteome</keyword>
<keyword evidence="3 4" id="KW-0539">Nucleus</keyword>
<organism evidence="6 7">
    <name type="scientific">Actinidia chinensis var. chinensis</name>
    <name type="common">Chinese soft-hair kiwi</name>
    <dbReference type="NCBI Taxonomy" id="1590841"/>
    <lineage>
        <taxon>Eukaryota</taxon>
        <taxon>Viridiplantae</taxon>
        <taxon>Streptophyta</taxon>
        <taxon>Embryophyta</taxon>
        <taxon>Tracheophyta</taxon>
        <taxon>Spermatophyta</taxon>
        <taxon>Magnoliopsida</taxon>
        <taxon>eudicotyledons</taxon>
        <taxon>Gunneridae</taxon>
        <taxon>Pentapetalae</taxon>
        <taxon>asterids</taxon>
        <taxon>Ericales</taxon>
        <taxon>Actinidiaceae</taxon>
        <taxon>Actinidia</taxon>
    </lineage>
</organism>
<dbReference type="GO" id="GO:0000122">
    <property type="term" value="P:negative regulation of transcription by RNA polymerase II"/>
    <property type="evidence" value="ECO:0007669"/>
    <property type="project" value="TreeGrafter"/>
</dbReference>
<evidence type="ECO:0000256" key="1">
    <source>
        <dbReference type="ARBA" id="ARBA00004123"/>
    </source>
</evidence>
<dbReference type="InParanoid" id="A0A2R6PE05"/>
<dbReference type="GO" id="GO:0000785">
    <property type="term" value="C:chromatin"/>
    <property type="evidence" value="ECO:0007669"/>
    <property type="project" value="TreeGrafter"/>
</dbReference>
<keyword evidence="2" id="KW-0678">Repressor</keyword>
<reference evidence="6 7" key="1">
    <citation type="submission" date="2017-07" db="EMBL/GenBank/DDBJ databases">
        <title>An improved, manually edited Actinidia chinensis var. chinensis (kiwifruit) genome highlights the challenges associated with draft genomes and gene prediction in plants.</title>
        <authorList>
            <person name="Pilkington S."/>
            <person name="Crowhurst R."/>
            <person name="Hilario E."/>
            <person name="Nardozza S."/>
            <person name="Fraser L."/>
            <person name="Peng Y."/>
            <person name="Gunaseelan K."/>
            <person name="Simpson R."/>
            <person name="Tahir J."/>
            <person name="Deroles S."/>
            <person name="Templeton K."/>
            <person name="Luo Z."/>
            <person name="Davy M."/>
            <person name="Cheng C."/>
            <person name="Mcneilage M."/>
            <person name="Scaglione D."/>
            <person name="Liu Y."/>
            <person name="Zhang Q."/>
            <person name="Datson P."/>
            <person name="De Silva N."/>
            <person name="Gardiner S."/>
            <person name="Bassett H."/>
            <person name="Chagne D."/>
            <person name="Mccallum J."/>
            <person name="Dzierzon H."/>
            <person name="Deng C."/>
            <person name="Wang Y.-Y."/>
            <person name="Barron N."/>
            <person name="Manako K."/>
            <person name="Bowen J."/>
            <person name="Foster T."/>
            <person name="Erridge Z."/>
            <person name="Tiffin H."/>
            <person name="Waite C."/>
            <person name="Davies K."/>
            <person name="Grierson E."/>
            <person name="Laing W."/>
            <person name="Kirk R."/>
            <person name="Chen X."/>
            <person name="Wood M."/>
            <person name="Montefiori M."/>
            <person name="Brummell D."/>
            <person name="Schwinn K."/>
            <person name="Catanach A."/>
            <person name="Fullerton C."/>
            <person name="Li D."/>
            <person name="Meiyalaghan S."/>
            <person name="Nieuwenhuizen N."/>
            <person name="Read N."/>
            <person name="Prakash R."/>
            <person name="Hunter D."/>
            <person name="Zhang H."/>
            <person name="Mckenzie M."/>
            <person name="Knabel M."/>
            <person name="Harris A."/>
            <person name="Allan A."/>
            <person name="Chen A."/>
            <person name="Janssen B."/>
            <person name="Plunkett B."/>
            <person name="Dwamena C."/>
            <person name="Voogd C."/>
            <person name="Leif D."/>
            <person name="Lafferty D."/>
            <person name="Souleyre E."/>
            <person name="Varkonyi-Gasic E."/>
            <person name="Gambi F."/>
            <person name="Hanley J."/>
            <person name="Yao J.-L."/>
            <person name="Cheung J."/>
            <person name="David K."/>
            <person name="Warren B."/>
            <person name="Marsh K."/>
            <person name="Snowden K."/>
            <person name="Lin-Wang K."/>
            <person name="Brian L."/>
            <person name="Martinez-Sanchez M."/>
            <person name="Wang M."/>
            <person name="Ileperuma N."/>
            <person name="Macnee N."/>
            <person name="Campin R."/>
            <person name="Mcatee P."/>
            <person name="Drummond R."/>
            <person name="Espley R."/>
            <person name="Ireland H."/>
            <person name="Wu R."/>
            <person name="Atkinson R."/>
            <person name="Karunairetnam S."/>
            <person name="Bulley S."/>
            <person name="Chunkath S."/>
            <person name="Hanley Z."/>
            <person name="Storey R."/>
            <person name="Thrimawithana A."/>
            <person name="Thomson S."/>
            <person name="David C."/>
            <person name="Testolin R."/>
        </authorList>
    </citation>
    <scope>NUCLEOTIDE SEQUENCE [LARGE SCALE GENOMIC DNA]</scope>
    <source>
        <strain evidence="7">cv. Red5</strain>
        <tissue evidence="6">Young leaf</tissue>
    </source>
</reference>
<accession>A0A2R6PE05</accession>
<keyword evidence="5" id="KW-0812">Transmembrane</keyword>
<dbReference type="Pfam" id="PF02671">
    <property type="entry name" value="PAH"/>
    <property type="match status" value="2"/>
</dbReference>
<evidence type="ECO:0000256" key="3">
    <source>
        <dbReference type="ARBA" id="ARBA00023242"/>
    </source>
</evidence>
<feature type="transmembrane region" description="Helical" evidence="5">
    <location>
        <begin position="203"/>
        <end position="224"/>
    </location>
</feature>
<dbReference type="EMBL" id="NKQK01000026">
    <property type="protein sequence ID" value="PSR89615.1"/>
    <property type="molecule type" value="Genomic_DNA"/>
</dbReference>
<evidence type="ECO:0000256" key="2">
    <source>
        <dbReference type="ARBA" id="ARBA00022491"/>
    </source>
</evidence>
<dbReference type="PROSITE" id="PS51477">
    <property type="entry name" value="PAH"/>
    <property type="match status" value="2"/>
</dbReference>
<gene>
    <name evidence="6" type="ORF">CEY00_Acc29821</name>
</gene>
<dbReference type="InterPro" id="IPR039774">
    <property type="entry name" value="Sin3-like"/>
</dbReference>